<dbReference type="InterPro" id="IPR012334">
    <property type="entry name" value="Pectin_lyas_fold"/>
</dbReference>
<keyword evidence="7 13" id="KW-0732">Signal</keyword>
<dbReference type="Proteomes" id="UP000234275">
    <property type="component" value="Unassembled WGS sequence"/>
</dbReference>
<evidence type="ECO:0000256" key="9">
    <source>
        <dbReference type="ARBA" id="ARBA00023085"/>
    </source>
</evidence>
<dbReference type="GO" id="GO:0045490">
    <property type="term" value="P:pectin catabolic process"/>
    <property type="evidence" value="ECO:0007669"/>
    <property type="project" value="UniProtKB-UniRule"/>
</dbReference>
<dbReference type="GO" id="GO:0005576">
    <property type="term" value="C:extracellular region"/>
    <property type="evidence" value="ECO:0007669"/>
    <property type="project" value="UniProtKB-SubCell"/>
</dbReference>
<dbReference type="GO" id="GO:0042545">
    <property type="term" value="P:cell wall modification"/>
    <property type="evidence" value="ECO:0007669"/>
    <property type="project" value="UniProtKB-UniRule"/>
</dbReference>
<comment type="pathway">
    <text evidence="3 13">Glycan metabolism; pectin degradation; 2-dehydro-3-deoxy-D-gluconate from pectin: step 1/5.</text>
</comment>
<comment type="caution">
    <text evidence="15">The sequence shown here is derived from an EMBL/GenBank/DDBJ whole genome shotgun (WGS) entry which is preliminary data.</text>
</comment>
<comment type="subcellular location">
    <subcellularLocation>
        <location evidence="2 13">Secreted</location>
    </subcellularLocation>
</comment>
<dbReference type="OrthoDB" id="1546079at2759"/>
<evidence type="ECO:0000256" key="5">
    <source>
        <dbReference type="ARBA" id="ARBA00013229"/>
    </source>
</evidence>
<feature type="active site" evidence="12">
    <location>
        <position position="182"/>
    </location>
</feature>
<dbReference type="PANTHER" id="PTHR31321">
    <property type="entry name" value="ACYL-COA THIOESTER HYDROLASE YBHC-RELATED"/>
    <property type="match status" value="1"/>
</dbReference>
<protein>
    <recommendedName>
        <fullName evidence="5 13">Pectinesterase</fullName>
        <ecNumber evidence="5 13">3.1.1.11</ecNumber>
    </recommendedName>
</protein>
<dbReference type="AlphaFoldDB" id="A0A2I2GFM1"/>
<comment type="catalytic activity">
    <reaction evidence="11 13">
        <text>[(1-&gt;4)-alpha-D-galacturonosyl methyl ester](n) + n H2O = [(1-&gt;4)-alpha-D-galacturonosyl](n) + n methanol + n H(+)</text>
        <dbReference type="Rhea" id="RHEA:22380"/>
        <dbReference type="Rhea" id="RHEA-COMP:14570"/>
        <dbReference type="Rhea" id="RHEA-COMP:14573"/>
        <dbReference type="ChEBI" id="CHEBI:15377"/>
        <dbReference type="ChEBI" id="CHEBI:15378"/>
        <dbReference type="ChEBI" id="CHEBI:17790"/>
        <dbReference type="ChEBI" id="CHEBI:140522"/>
        <dbReference type="ChEBI" id="CHEBI:140523"/>
        <dbReference type="EC" id="3.1.1.11"/>
    </reaction>
</comment>
<reference evidence="15 16" key="1">
    <citation type="submission" date="2016-12" db="EMBL/GenBank/DDBJ databases">
        <title>The genomes of Aspergillus section Nigri reveals drivers in fungal speciation.</title>
        <authorList>
            <consortium name="DOE Joint Genome Institute"/>
            <person name="Vesth T.C."/>
            <person name="Nybo J."/>
            <person name="Theobald S."/>
            <person name="Brandl J."/>
            <person name="Frisvad J.C."/>
            <person name="Nielsen K.F."/>
            <person name="Lyhne E.K."/>
            <person name="Kogle M.E."/>
            <person name="Kuo A."/>
            <person name="Riley R."/>
            <person name="Clum A."/>
            <person name="Nolan M."/>
            <person name="Lipzen A."/>
            <person name="Salamov A."/>
            <person name="Henrissat B."/>
            <person name="Wiebenga A."/>
            <person name="De Vries R.P."/>
            <person name="Grigoriev I.V."/>
            <person name="Mortensen U.H."/>
            <person name="Andersen M.R."/>
            <person name="Baker S.E."/>
        </authorList>
    </citation>
    <scope>NUCLEOTIDE SEQUENCE [LARGE SCALE GENOMIC DNA]</scope>
    <source>
        <strain evidence="15 16">IBT 23096</strain>
    </source>
</reference>
<dbReference type="PROSITE" id="PS00503">
    <property type="entry name" value="PECTINESTERASE_2"/>
    <property type="match status" value="1"/>
</dbReference>
<evidence type="ECO:0000256" key="2">
    <source>
        <dbReference type="ARBA" id="ARBA00004613"/>
    </source>
</evidence>
<evidence type="ECO:0000256" key="4">
    <source>
        <dbReference type="ARBA" id="ARBA00008891"/>
    </source>
</evidence>
<keyword evidence="16" id="KW-1185">Reference proteome</keyword>
<feature type="domain" description="Pectinesterase catalytic" evidence="14">
    <location>
        <begin position="28"/>
        <end position="303"/>
    </location>
</feature>
<organism evidence="15 16">
    <name type="scientific">Aspergillus steynii IBT 23096</name>
    <dbReference type="NCBI Taxonomy" id="1392250"/>
    <lineage>
        <taxon>Eukaryota</taxon>
        <taxon>Fungi</taxon>
        <taxon>Dikarya</taxon>
        <taxon>Ascomycota</taxon>
        <taxon>Pezizomycotina</taxon>
        <taxon>Eurotiomycetes</taxon>
        <taxon>Eurotiomycetidae</taxon>
        <taxon>Eurotiales</taxon>
        <taxon>Aspergillaceae</taxon>
        <taxon>Aspergillus</taxon>
        <taxon>Aspergillus subgen. Circumdati</taxon>
    </lineage>
</organism>
<dbReference type="Gene3D" id="2.160.20.10">
    <property type="entry name" value="Single-stranded right-handed beta-helix, Pectin lyase-like"/>
    <property type="match status" value="1"/>
</dbReference>
<evidence type="ECO:0000256" key="12">
    <source>
        <dbReference type="PROSITE-ProRule" id="PRU10040"/>
    </source>
</evidence>
<dbReference type="InterPro" id="IPR011050">
    <property type="entry name" value="Pectin_lyase_fold/virulence"/>
</dbReference>
<dbReference type="VEuPathDB" id="FungiDB:P170DRAFT_352612"/>
<evidence type="ECO:0000313" key="15">
    <source>
        <dbReference type="EMBL" id="PLB51651.1"/>
    </source>
</evidence>
<dbReference type="GeneID" id="36551629"/>
<gene>
    <name evidence="15" type="ORF">P170DRAFT_352612</name>
</gene>
<dbReference type="STRING" id="1392250.A0A2I2GFM1"/>
<sequence length="331" mass="35991">MFKSVLTSAFFAATALAASRMTAPAGAIVVAKSGGDYTTISDAVGNLSTTATTTQSIFIEKGTYDEQVYIPSMKGELLIYGQTEDTTTYEKNLVKVTHNIKLADVENDDHTATVRNHAENSSVYNLNFENSCGQVCHQALAVSAYGENQGYYGCKFIGYQDTLLAQSGNQIYAKSLIQGAVDFIFGQSARAWFHQCDIRVVEGPSAAHITANGRRSESDESYYVIHKSTVEAADGDSVKAGTYYLGRPWSEYARVVFQKTSMSDVINSAGWAEWSDASPNTDNVTYAEYGNTGKGAKGDRVSFSHKLDEAISISEILGADWQSWVDTSYVL</sequence>
<name>A0A2I2GFM1_9EURO</name>
<dbReference type="Pfam" id="PF01095">
    <property type="entry name" value="Pectinesterase"/>
    <property type="match status" value="1"/>
</dbReference>
<comment type="similarity">
    <text evidence="4">Belongs to the pectinesterase family.</text>
</comment>
<feature type="signal peptide" evidence="13">
    <location>
        <begin position="1"/>
        <end position="17"/>
    </location>
</feature>
<dbReference type="EC" id="3.1.1.11" evidence="5 13"/>
<evidence type="ECO:0000256" key="3">
    <source>
        <dbReference type="ARBA" id="ARBA00005184"/>
    </source>
</evidence>
<dbReference type="RefSeq" id="XP_024706953.1">
    <property type="nucleotide sequence ID" value="XM_024843929.1"/>
</dbReference>
<evidence type="ECO:0000256" key="13">
    <source>
        <dbReference type="RuleBase" id="RU000589"/>
    </source>
</evidence>
<proteinExistence type="inferred from homology"/>
<accession>A0A2I2GFM1</accession>
<keyword evidence="8 13" id="KW-0378">Hydrolase</keyword>
<evidence type="ECO:0000256" key="7">
    <source>
        <dbReference type="ARBA" id="ARBA00022729"/>
    </source>
</evidence>
<evidence type="ECO:0000256" key="11">
    <source>
        <dbReference type="ARBA" id="ARBA00047928"/>
    </source>
</evidence>
<dbReference type="SUPFAM" id="SSF51126">
    <property type="entry name" value="Pectin lyase-like"/>
    <property type="match status" value="1"/>
</dbReference>
<evidence type="ECO:0000313" key="16">
    <source>
        <dbReference type="Proteomes" id="UP000234275"/>
    </source>
</evidence>
<evidence type="ECO:0000256" key="8">
    <source>
        <dbReference type="ARBA" id="ARBA00022801"/>
    </source>
</evidence>
<keyword evidence="9 13" id="KW-0063">Aspartyl esterase</keyword>
<evidence type="ECO:0000256" key="10">
    <source>
        <dbReference type="ARBA" id="ARBA00023316"/>
    </source>
</evidence>
<evidence type="ECO:0000256" key="1">
    <source>
        <dbReference type="ARBA" id="ARBA00003252"/>
    </source>
</evidence>
<keyword evidence="10 13" id="KW-0961">Cell wall biogenesis/degradation</keyword>
<dbReference type="InterPro" id="IPR033131">
    <property type="entry name" value="Pectinesterase_Asp_AS"/>
</dbReference>
<dbReference type="InterPro" id="IPR000070">
    <property type="entry name" value="Pectinesterase_cat"/>
</dbReference>
<keyword evidence="6 13" id="KW-0964">Secreted</keyword>
<dbReference type="GO" id="GO:0030599">
    <property type="term" value="F:pectinesterase activity"/>
    <property type="evidence" value="ECO:0007669"/>
    <property type="project" value="UniProtKB-UniRule"/>
</dbReference>
<dbReference type="FunFam" id="2.160.20.10:FF:000014">
    <property type="entry name" value="Pectinesterase"/>
    <property type="match status" value="1"/>
</dbReference>
<dbReference type="UniPathway" id="UPA00545">
    <property type="reaction ID" value="UER00823"/>
</dbReference>
<feature type="chain" id="PRO_5013984283" description="Pectinesterase" evidence="13">
    <location>
        <begin position="18"/>
        <end position="331"/>
    </location>
</feature>
<evidence type="ECO:0000256" key="6">
    <source>
        <dbReference type="ARBA" id="ARBA00022525"/>
    </source>
</evidence>
<dbReference type="PANTHER" id="PTHR31321:SF127">
    <property type="entry name" value="PECTINESTERASE"/>
    <property type="match status" value="1"/>
</dbReference>
<comment type="function">
    <text evidence="1 13">Involved in maceration and soft-rotting of plant tissue.</text>
</comment>
<dbReference type="EMBL" id="MSFO01000002">
    <property type="protein sequence ID" value="PLB51651.1"/>
    <property type="molecule type" value="Genomic_DNA"/>
</dbReference>
<evidence type="ECO:0000259" key="14">
    <source>
        <dbReference type="Pfam" id="PF01095"/>
    </source>
</evidence>